<keyword evidence="2" id="KW-0547">Nucleotide-binding</keyword>
<dbReference type="PANTHER" id="PTHR43065">
    <property type="entry name" value="SENSOR HISTIDINE KINASE"/>
    <property type="match status" value="1"/>
</dbReference>
<dbReference type="SUPFAM" id="SSF55874">
    <property type="entry name" value="ATPase domain of HSP90 chaperone/DNA topoisomerase II/histidine kinase"/>
    <property type="match status" value="1"/>
</dbReference>
<dbReference type="GO" id="GO:0005524">
    <property type="term" value="F:ATP binding"/>
    <property type="evidence" value="ECO:0007669"/>
    <property type="project" value="UniProtKB-KW"/>
</dbReference>
<sequence>MPLPYLLLRFSCSKELQTKIFKLFFRTKGRGEGSGLGLHTVQLNIEKHKGTISLESEPSRTVFSIRLHVQANLA</sequence>
<evidence type="ECO:0000313" key="3">
    <source>
        <dbReference type="Proteomes" id="UP000297693"/>
    </source>
</evidence>
<dbReference type="OrthoDB" id="9811889at2"/>
<feature type="domain" description="Histidine kinase/HSP90-like ATPase" evidence="1">
    <location>
        <begin position="14"/>
        <end position="69"/>
    </location>
</feature>
<dbReference type="AlphaFoldDB" id="A0A4R9JYF1"/>
<reference evidence="2" key="1">
    <citation type="journal article" date="2019" name="PLoS Negl. Trop. Dis.">
        <title>Revisiting the worldwide diversity of Leptospira species in the environment.</title>
        <authorList>
            <person name="Vincent A.T."/>
            <person name="Schiettekatte O."/>
            <person name="Bourhy P."/>
            <person name="Veyrier F.J."/>
            <person name="Picardeau M."/>
        </authorList>
    </citation>
    <scope>NUCLEOTIDE SEQUENCE [LARGE SCALE GENOMIC DNA]</scope>
    <source>
        <strain evidence="2">201702476</strain>
    </source>
</reference>
<dbReference type="Gene3D" id="3.30.565.10">
    <property type="entry name" value="Histidine kinase-like ATPase, C-terminal domain"/>
    <property type="match status" value="1"/>
</dbReference>
<keyword evidence="3" id="KW-1185">Reference proteome</keyword>
<dbReference type="PANTHER" id="PTHR43065:SF48">
    <property type="entry name" value="HISTIDINE KINASE"/>
    <property type="match status" value="1"/>
</dbReference>
<keyword evidence="2" id="KW-0067">ATP-binding</keyword>
<dbReference type="InterPro" id="IPR036890">
    <property type="entry name" value="HATPase_C_sf"/>
</dbReference>
<comment type="caution">
    <text evidence="2">The sequence shown here is derived from an EMBL/GenBank/DDBJ whole genome shotgun (WGS) entry which is preliminary data.</text>
</comment>
<organism evidence="2 3">
    <name type="scientific">Leptospira ognonensis</name>
    <dbReference type="NCBI Taxonomy" id="2484945"/>
    <lineage>
        <taxon>Bacteria</taxon>
        <taxon>Pseudomonadati</taxon>
        <taxon>Spirochaetota</taxon>
        <taxon>Spirochaetia</taxon>
        <taxon>Leptospirales</taxon>
        <taxon>Leptospiraceae</taxon>
        <taxon>Leptospira</taxon>
    </lineage>
</organism>
<proteinExistence type="predicted"/>
<protein>
    <submittedName>
        <fullName evidence="2">ATP-binding protein</fullName>
    </submittedName>
</protein>
<dbReference type="Proteomes" id="UP000297693">
    <property type="component" value="Unassembled WGS sequence"/>
</dbReference>
<accession>A0A4R9JYF1</accession>
<dbReference type="EMBL" id="RQGD01000034">
    <property type="protein sequence ID" value="TGL58261.1"/>
    <property type="molecule type" value="Genomic_DNA"/>
</dbReference>
<evidence type="ECO:0000313" key="2">
    <source>
        <dbReference type="EMBL" id="TGL58261.1"/>
    </source>
</evidence>
<evidence type="ECO:0000259" key="1">
    <source>
        <dbReference type="Pfam" id="PF02518"/>
    </source>
</evidence>
<gene>
    <name evidence="2" type="ORF">EHQ58_10675</name>
</gene>
<name>A0A4R9JYF1_9LEPT</name>
<dbReference type="Pfam" id="PF02518">
    <property type="entry name" value="HATPase_c"/>
    <property type="match status" value="1"/>
</dbReference>
<dbReference type="InterPro" id="IPR003594">
    <property type="entry name" value="HATPase_dom"/>
</dbReference>